<dbReference type="CDD" id="cd20169">
    <property type="entry name" value="Peptidase_M90_mtfA"/>
    <property type="match status" value="1"/>
</dbReference>
<evidence type="ECO:0000313" key="1">
    <source>
        <dbReference type="EMBL" id="MEM5536953.1"/>
    </source>
</evidence>
<name>A0ABU9TTA1_9GAMM</name>
<comment type="caution">
    <text evidence="1">The sequence shown here is derived from an EMBL/GenBank/DDBJ whole genome shotgun (WGS) entry which is preliminary data.</text>
</comment>
<evidence type="ECO:0000313" key="2">
    <source>
        <dbReference type="Proteomes" id="UP001449225"/>
    </source>
</evidence>
<dbReference type="Pfam" id="PF06167">
    <property type="entry name" value="Peptidase_M90"/>
    <property type="match status" value="1"/>
</dbReference>
<proteinExistence type="predicted"/>
<dbReference type="SUPFAM" id="SSF55486">
    <property type="entry name" value="Metalloproteases ('zincins'), catalytic domain"/>
    <property type="match status" value="1"/>
</dbReference>
<dbReference type="PANTHER" id="PTHR30164">
    <property type="entry name" value="MTFA PEPTIDASE"/>
    <property type="match status" value="1"/>
</dbReference>
<dbReference type="Gene3D" id="1.10.472.150">
    <property type="entry name" value="Glucose-regulated metallo-peptidase M90, N-terminal domain"/>
    <property type="match status" value="1"/>
</dbReference>
<dbReference type="RefSeq" id="WP_342854553.1">
    <property type="nucleotide sequence ID" value="NZ_JBBMRA010000010.1"/>
</dbReference>
<protein>
    <submittedName>
        <fullName evidence="1">M90 family metallopeptidase</fullName>
    </submittedName>
</protein>
<reference evidence="1 2" key="1">
    <citation type="submission" date="2024-03" db="EMBL/GenBank/DDBJ databases">
        <title>Community enrichment and isolation of bacterial strains for fucoidan degradation.</title>
        <authorList>
            <person name="Sichert A."/>
        </authorList>
    </citation>
    <scope>NUCLEOTIDE SEQUENCE [LARGE SCALE GENOMIC DNA]</scope>
    <source>
        <strain evidence="1 2">AS76</strain>
    </source>
</reference>
<dbReference type="Proteomes" id="UP001449225">
    <property type="component" value="Unassembled WGS sequence"/>
</dbReference>
<dbReference type="InterPro" id="IPR010384">
    <property type="entry name" value="MtfA_fam"/>
</dbReference>
<sequence>MFKRFRSWLENRRVKKMGFTAQQWESAIADWPVMERYQGAERDALREMTFRFLVRKDVVPGGDFQLTHEICLNVATMACVPILHLGLDWYDHWYTLIIYEGDFIPNRPYRSEDGVVHPQAPGLSGEAWSKGPVILSWQSVCESGAHARQTKASNVVIHELAHKLDMLRDGANGAPPMHPNMQAGEWHDIFTAAWDRLQHDYKKHRPLPLDDYALTDPAEFFAVCSETFFEDPKNMKAHMPEVYRLLCQFYRQQPVPVAIPAM</sequence>
<keyword evidence="2" id="KW-1185">Reference proteome</keyword>
<dbReference type="EMBL" id="JBBMRA010000010">
    <property type="protein sequence ID" value="MEM5536953.1"/>
    <property type="molecule type" value="Genomic_DNA"/>
</dbReference>
<organism evidence="1 2">
    <name type="scientific">Neptuniibacter pectenicola</name>
    <dbReference type="NCBI Taxonomy" id="1806669"/>
    <lineage>
        <taxon>Bacteria</taxon>
        <taxon>Pseudomonadati</taxon>
        <taxon>Pseudomonadota</taxon>
        <taxon>Gammaproteobacteria</taxon>
        <taxon>Oceanospirillales</taxon>
        <taxon>Oceanospirillaceae</taxon>
        <taxon>Neptuniibacter</taxon>
    </lineage>
</organism>
<accession>A0ABU9TTA1</accession>
<dbReference type="Gene3D" id="3.40.390.10">
    <property type="entry name" value="Collagenase (Catalytic Domain)"/>
    <property type="match status" value="1"/>
</dbReference>
<dbReference type="PANTHER" id="PTHR30164:SF2">
    <property type="entry name" value="PROTEIN MTFA"/>
    <property type="match status" value="1"/>
</dbReference>
<dbReference type="InterPro" id="IPR042252">
    <property type="entry name" value="MtfA_N"/>
</dbReference>
<dbReference type="InterPro" id="IPR024079">
    <property type="entry name" value="MetalloPept_cat_dom_sf"/>
</dbReference>
<gene>
    <name evidence="1" type="ORF">WNY58_11175</name>
</gene>